<proteinExistence type="evidence at transcript level"/>
<dbReference type="InterPro" id="IPR000222">
    <property type="entry name" value="PP2C_BS"/>
</dbReference>
<dbReference type="GO" id="GO:0004722">
    <property type="term" value="F:protein serine/threonine phosphatase activity"/>
    <property type="evidence" value="ECO:0007669"/>
    <property type="project" value="UniProtKB-EC"/>
</dbReference>
<reference evidence="14" key="1">
    <citation type="journal article" date="2014" name="Nature">
        <title>Elephant shark genome provides unique insights into gnathostome evolution.</title>
        <authorList>
            <consortium name="International Elephant Shark Genome Sequencing Consortium"/>
            <person name="Venkatesh B."/>
            <person name="Lee A.P."/>
            <person name="Ravi V."/>
            <person name="Maurya A.K."/>
            <person name="Lian M.M."/>
            <person name="Swann J.B."/>
            <person name="Ohta Y."/>
            <person name="Flajnik M.F."/>
            <person name="Sutoh Y."/>
            <person name="Kasahara M."/>
            <person name="Hoon S."/>
            <person name="Gangu V."/>
            <person name="Roy S.W."/>
            <person name="Irimia M."/>
            <person name="Korzh V."/>
            <person name="Kondrychyn I."/>
            <person name="Lim Z.W."/>
            <person name="Tay B.H."/>
            <person name="Tohari S."/>
            <person name="Kong K.W."/>
            <person name="Ho S."/>
            <person name="Lorente-Galdos B."/>
            <person name="Quilez J."/>
            <person name="Marques-Bonet T."/>
            <person name="Raney B.J."/>
            <person name="Ingham P.W."/>
            <person name="Tay A."/>
            <person name="Hillier L.W."/>
            <person name="Minx P."/>
            <person name="Boehm T."/>
            <person name="Wilson R.K."/>
            <person name="Brenner S."/>
            <person name="Warren W.C."/>
        </authorList>
    </citation>
    <scope>NUCLEOTIDE SEQUENCE</scope>
    <source>
        <tissue evidence="14">Spleen</tissue>
    </source>
</reference>
<evidence type="ECO:0000256" key="9">
    <source>
        <dbReference type="ARBA" id="ARBA00023128"/>
    </source>
</evidence>
<protein>
    <recommendedName>
        <fullName evidence="4">protein-serine/threonine phosphatase</fullName>
        <ecNumber evidence="4">3.1.3.16</ecNumber>
    </recommendedName>
</protein>
<dbReference type="Gene3D" id="3.60.40.10">
    <property type="entry name" value="PPM-type phosphatase domain"/>
    <property type="match status" value="1"/>
</dbReference>
<keyword evidence="6 11" id="KW-0378">Hydrolase</keyword>
<evidence type="ECO:0000256" key="6">
    <source>
        <dbReference type="ARBA" id="ARBA00022801"/>
    </source>
</evidence>
<accession>V9L2G1</accession>
<evidence type="ECO:0000256" key="8">
    <source>
        <dbReference type="ARBA" id="ARBA00022946"/>
    </source>
</evidence>
<dbReference type="InterPro" id="IPR015655">
    <property type="entry name" value="PP2C"/>
</dbReference>
<evidence type="ECO:0000256" key="2">
    <source>
        <dbReference type="ARBA" id="ARBA00004305"/>
    </source>
</evidence>
<keyword evidence="9" id="KW-0496">Mitochondrion</keyword>
<keyword evidence="7 11" id="KW-0904">Protein phosphatase</keyword>
<keyword evidence="5" id="KW-0479">Metal-binding</keyword>
<keyword evidence="10" id="KW-0464">Manganese</keyword>
<dbReference type="EMBL" id="JW872953">
    <property type="protein sequence ID" value="AFP05471.1"/>
    <property type="molecule type" value="mRNA"/>
</dbReference>
<dbReference type="EC" id="3.1.3.16" evidence="4"/>
<dbReference type="GO" id="GO:0005759">
    <property type="term" value="C:mitochondrial matrix"/>
    <property type="evidence" value="ECO:0007669"/>
    <property type="project" value="UniProtKB-SubCell"/>
</dbReference>
<keyword evidence="8" id="KW-0809">Transit peptide</keyword>
<evidence type="ECO:0000256" key="1">
    <source>
        <dbReference type="ARBA" id="ARBA00001936"/>
    </source>
</evidence>
<feature type="domain" description="PPM-type phosphatase" evidence="13">
    <location>
        <begin position="85"/>
        <end position="337"/>
    </location>
</feature>
<evidence type="ECO:0000313" key="14">
    <source>
        <dbReference type="EMBL" id="AFP05471.1"/>
    </source>
</evidence>
<feature type="region of interest" description="Disordered" evidence="12">
    <location>
        <begin position="34"/>
        <end position="53"/>
    </location>
</feature>
<evidence type="ECO:0000259" key="13">
    <source>
        <dbReference type="PROSITE" id="PS51746"/>
    </source>
</evidence>
<evidence type="ECO:0000256" key="4">
    <source>
        <dbReference type="ARBA" id="ARBA00013081"/>
    </source>
</evidence>
<dbReference type="SMART" id="SM00332">
    <property type="entry name" value="PP2Cc"/>
    <property type="match status" value="1"/>
</dbReference>
<dbReference type="Pfam" id="PF00481">
    <property type="entry name" value="PP2C"/>
    <property type="match status" value="1"/>
</dbReference>
<dbReference type="InterPro" id="IPR001932">
    <property type="entry name" value="PPM-type_phosphatase-like_dom"/>
</dbReference>
<comment type="subcellular location">
    <subcellularLocation>
        <location evidence="2">Mitochondrion matrix</location>
    </subcellularLocation>
</comment>
<evidence type="ECO:0000256" key="5">
    <source>
        <dbReference type="ARBA" id="ARBA00022723"/>
    </source>
</evidence>
<dbReference type="GO" id="GO:0046872">
    <property type="term" value="F:metal ion binding"/>
    <property type="evidence" value="ECO:0007669"/>
    <property type="project" value="UniProtKB-KW"/>
</dbReference>
<comment type="similarity">
    <text evidence="3 11">Belongs to the PP2C family.</text>
</comment>
<dbReference type="AlphaFoldDB" id="V9L2G1"/>
<dbReference type="PANTHER" id="PTHR47992">
    <property type="entry name" value="PROTEIN PHOSPHATASE"/>
    <property type="match status" value="1"/>
</dbReference>
<dbReference type="PROSITE" id="PS01032">
    <property type="entry name" value="PPM_1"/>
    <property type="match status" value="1"/>
</dbReference>
<evidence type="ECO:0000256" key="12">
    <source>
        <dbReference type="SAM" id="MobiDB-lite"/>
    </source>
</evidence>
<comment type="cofactor">
    <cofactor evidence="1">
        <name>Mn(2+)</name>
        <dbReference type="ChEBI" id="CHEBI:29035"/>
    </cofactor>
</comment>
<dbReference type="CDD" id="cd00143">
    <property type="entry name" value="PP2Cc"/>
    <property type="match status" value="1"/>
</dbReference>
<evidence type="ECO:0000256" key="7">
    <source>
        <dbReference type="ARBA" id="ARBA00022912"/>
    </source>
</evidence>
<sequence>MFRSYAGAQIQSALRKARPALKGAYTTLACDNSASRRHHGNSQRGLKKDQGTGTWNGLGIRAGWQEGGSHVAQFRKTFSSVSLPRVGCDSRIGRRKENEDRCGAEELRDDVLYFAVYDGHGGASAAEFCYQHMAEYIRLCLSREENLETVLSQAFMQVDEEFGQQVCSLGDEALQFCGTTATVALLRNGAELAVASVGDSRAILCRKGKAKRLTIDHTPNRKDEMERIKKAGGFIAWNSLGQPFVNGRLAMTRSIGDLALKATGVIAEPETRKIMVRHGEDGFLVLTTDGINFILSSQEICDIVSQCQSAVEAAQVITERAQECGTEDNSTAIVIPFGAWGKHKHTDRSYSLSRNIASSGRWA</sequence>
<organism evidence="14">
    <name type="scientific">Callorhinchus milii</name>
    <name type="common">Ghost shark</name>
    <dbReference type="NCBI Taxonomy" id="7868"/>
    <lineage>
        <taxon>Eukaryota</taxon>
        <taxon>Metazoa</taxon>
        <taxon>Chordata</taxon>
        <taxon>Craniata</taxon>
        <taxon>Vertebrata</taxon>
        <taxon>Chondrichthyes</taxon>
        <taxon>Holocephali</taxon>
        <taxon>Chimaeriformes</taxon>
        <taxon>Callorhinchidae</taxon>
        <taxon>Callorhinchus</taxon>
    </lineage>
</organism>
<evidence type="ECO:0000256" key="10">
    <source>
        <dbReference type="ARBA" id="ARBA00023211"/>
    </source>
</evidence>
<dbReference type="SUPFAM" id="SSF81606">
    <property type="entry name" value="PP2C-like"/>
    <property type="match status" value="1"/>
</dbReference>
<dbReference type="InterPro" id="IPR036457">
    <property type="entry name" value="PPM-type-like_dom_sf"/>
</dbReference>
<dbReference type="FunFam" id="3.60.40.10:FF:000033">
    <property type="entry name" value="Protein phosphatase 1K, mitochondrial"/>
    <property type="match status" value="1"/>
</dbReference>
<evidence type="ECO:0000256" key="3">
    <source>
        <dbReference type="ARBA" id="ARBA00006702"/>
    </source>
</evidence>
<dbReference type="PROSITE" id="PS51746">
    <property type="entry name" value="PPM_2"/>
    <property type="match status" value="1"/>
</dbReference>
<name>V9L2G1_CALMI</name>
<evidence type="ECO:0000256" key="11">
    <source>
        <dbReference type="RuleBase" id="RU003465"/>
    </source>
</evidence>
<dbReference type="SMART" id="SM00331">
    <property type="entry name" value="PP2C_SIG"/>
    <property type="match status" value="1"/>
</dbReference>